<dbReference type="SUPFAM" id="SSF52540">
    <property type="entry name" value="P-loop containing nucleoside triphosphate hydrolases"/>
    <property type="match status" value="1"/>
</dbReference>
<reference evidence="3" key="1">
    <citation type="submission" date="2020-06" db="EMBL/GenBank/DDBJ databases">
        <authorList>
            <consortium name="Plant Systems Biology data submission"/>
        </authorList>
    </citation>
    <scope>NUCLEOTIDE SEQUENCE</scope>
    <source>
        <strain evidence="3">D6</strain>
    </source>
</reference>
<feature type="region of interest" description="Disordered" evidence="1">
    <location>
        <begin position="169"/>
        <end position="201"/>
    </location>
</feature>
<dbReference type="GO" id="GO:0016301">
    <property type="term" value="F:kinase activity"/>
    <property type="evidence" value="ECO:0007669"/>
    <property type="project" value="UniProtKB-KW"/>
</dbReference>
<dbReference type="PANTHER" id="PTHR43642">
    <property type="entry name" value="HYBRID SIGNAL TRANSDUCTION HISTIDINE KINASE G"/>
    <property type="match status" value="1"/>
</dbReference>
<keyword evidence="3" id="KW-0418">Kinase</keyword>
<organism evidence="3 4">
    <name type="scientific">Seminavis robusta</name>
    <dbReference type="NCBI Taxonomy" id="568900"/>
    <lineage>
        <taxon>Eukaryota</taxon>
        <taxon>Sar</taxon>
        <taxon>Stramenopiles</taxon>
        <taxon>Ochrophyta</taxon>
        <taxon>Bacillariophyta</taxon>
        <taxon>Bacillariophyceae</taxon>
        <taxon>Bacillariophycidae</taxon>
        <taxon>Naviculales</taxon>
        <taxon>Naviculaceae</taxon>
        <taxon>Seminavis</taxon>
    </lineage>
</organism>
<comment type="caution">
    <text evidence="3">The sequence shown here is derived from an EMBL/GenBank/DDBJ whole genome shotgun (WGS) entry which is preliminary data.</text>
</comment>
<protein>
    <submittedName>
        <fullName evidence="3">Histidine kinase</fullName>
    </submittedName>
</protein>
<evidence type="ECO:0000259" key="2">
    <source>
        <dbReference type="Pfam" id="PF13191"/>
    </source>
</evidence>
<keyword evidence="4" id="KW-1185">Reference proteome</keyword>
<accession>A0A9N8EGQ3</accession>
<dbReference type="AlphaFoldDB" id="A0A9N8EGQ3"/>
<dbReference type="Pfam" id="PF13191">
    <property type="entry name" value="AAA_16"/>
    <property type="match status" value="1"/>
</dbReference>
<dbReference type="InterPro" id="IPR053159">
    <property type="entry name" value="Hybrid_Histidine_Kinase"/>
</dbReference>
<keyword evidence="3" id="KW-0808">Transferase</keyword>
<dbReference type="EMBL" id="CAICTM010000966">
    <property type="protein sequence ID" value="CAB9518849.1"/>
    <property type="molecule type" value="Genomic_DNA"/>
</dbReference>
<dbReference type="PANTHER" id="PTHR43642:SF1">
    <property type="entry name" value="HYBRID SIGNAL TRANSDUCTION HISTIDINE KINASE G"/>
    <property type="match status" value="1"/>
</dbReference>
<dbReference type="InterPro" id="IPR027417">
    <property type="entry name" value="P-loop_NTPase"/>
</dbReference>
<dbReference type="InterPro" id="IPR041664">
    <property type="entry name" value="AAA_16"/>
</dbReference>
<name>A0A9N8EGQ3_9STRA</name>
<feature type="domain" description="Orc1-like AAA ATPase" evidence="2">
    <location>
        <begin position="17"/>
        <end position="263"/>
    </location>
</feature>
<sequence length="1113" mass="124634">MAPKGPKLNLQRLSNSQLIGREKHTQALTDALDAVRSPTPQALGPQVVYIEAESGCGKTYLFEQWYKLSTNTNDILVGRGKFCQTQDALPYSGFVEAMSDLFYQMNDKETLKEELFSFGLEDAEIQLLVNFIPALRDILTEEERKSARFSNASIFSSVTTIPSSGDFQQSNAGSSDFLKQSVNKNTSGNHDGVDSETTFSADTSPYRNPIERLSYVLGEFLICLQSVLPLFLVFLDDLQFAEDNTRDLIISLAANSKLSGMLLVLASRPLEQPNQETTDGTNPSHSPFLMTLKGTLESSQRAWRFVALEEMDIQECTKIISTITEVREAECEGLAQVCHQKTRGNPYFLLSFLKTLHARELLVYNMTLYRWSWDLPTIEAQTDLADNVAATVLECIFRSVDEDVLSTLRIAARLGFSFDTDDVACILEGIKKGDHSKQQNRALLLSKSVADSDVAGSSGTTELVKSHLEKAGEGNLVNDQGAGKYKFTHDQILQCFLAMQNEKMSREEEDIQLGILILLLFRANPHSKLWALFSALHLLGPYCQNLPKECQVVLVRENVLAAGKAYKKSAFTDAFKYARTAVELHLSLEEKPWDGKNRNLCQKLHLMTATYALSCGNHDYCKKMAEDLISYGEDFAQKVDAYFVLSCSLRNQSKFEESMAVLMDVLSAMGEKVPNKPNLLQKAAGSHKANRALSKLSPQHILNLPKMKEPLEKKKMSFLAMLYLDAYHGVNKSRMKFVLHRMLVLTCEHGLCNHSPLAIAAHAYEMSRQLHVEDACQYGEVAMKLVDDLKARANLPTVIFLLVVYVNHLRTPMYKCLADLQRGFQIGMELGDSQAAFLCASTEMMFQFAIAHDLQDCSIKCDGYYRVAHEYGQDQLKKEVLVMWQLVCNLIGSSPEAKHTTSNPFDGVAMNQVSVMNEIQSPGDTMGNYLAVCKAFGNIYLGFWEDAAEFLLLMFDFVEEWTMKKTSYNVGFMAMYALTAWFKVLQGVKSKKILSKVPVATGLIRGLVENGGINVAPLLFFVEAQKVAMDQPFDAVKVAFDKAIVGLHRCGLRNVEALANQLFAEFAMENGDQEWASHYMSRAHELYRAWGAQAVAWRLEREYESLIRQNGSG</sequence>
<evidence type="ECO:0000313" key="3">
    <source>
        <dbReference type="EMBL" id="CAB9518849.1"/>
    </source>
</evidence>
<gene>
    <name evidence="3" type="ORF">SEMRO_968_G225940.1</name>
</gene>
<evidence type="ECO:0000313" key="4">
    <source>
        <dbReference type="Proteomes" id="UP001153069"/>
    </source>
</evidence>
<proteinExistence type="predicted"/>
<dbReference type="OrthoDB" id="45468at2759"/>
<evidence type="ECO:0000256" key="1">
    <source>
        <dbReference type="SAM" id="MobiDB-lite"/>
    </source>
</evidence>
<dbReference type="Proteomes" id="UP001153069">
    <property type="component" value="Unassembled WGS sequence"/>
</dbReference>